<evidence type="ECO:0000313" key="8">
    <source>
        <dbReference type="EMBL" id="KIW02840.1"/>
    </source>
</evidence>
<evidence type="ECO:0000256" key="4">
    <source>
        <dbReference type="ARBA" id="ARBA00022490"/>
    </source>
</evidence>
<dbReference type="FunCoup" id="A0A0D2A8B8">
    <property type="interactions" value="17"/>
</dbReference>
<evidence type="ECO:0000256" key="5">
    <source>
        <dbReference type="ARBA" id="ARBA00023002"/>
    </source>
</evidence>
<comment type="subcellular location">
    <subcellularLocation>
        <location evidence="2">Cytoplasm</location>
    </subcellularLocation>
    <subcellularLocation>
        <location evidence="1">Nucleus</location>
    </subcellularLocation>
</comment>
<comment type="similarity">
    <text evidence="3">Belongs to the nitroreductase family.</text>
</comment>
<dbReference type="GO" id="GO:0005737">
    <property type="term" value="C:cytoplasm"/>
    <property type="evidence" value="ECO:0007669"/>
    <property type="project" value="UniProtKB-SubCell"/>
</dbReference>
<gene>
    <name evidence="8" type="ORF">PV09_05897</name>
</gene>
<evidence type="ECO:0000313" key="9">
    <source>
        <dbReference type="Proteomes" id="UP000053259"/>
    </source>
</evidence>
<evidence type="ECO:0000256" key="3">
    <source>
        <dbReference type="ARBA" id="ARBA00007118"/>
    </source>
</evidence>
<evidence type="ECO:0000256" key="6">
    <source>
        <dbReference type="ARBA" id="ARBA00023242"/>
    </source>
</evidence>
<dbReference type="EMBL" id="KN847547">
    <property type="protein sequence ID" value="KIW02840.1"/>
    <property type="molecule type" value="Genomic_DNA"/>
</dbReference>
<feature type="domain" description="Nitroreductase" evidence="7">
    <location>
        <begin position="14"/>
        <end position="185"/>
    </location>
</feature>
<evidence type="ECO:0000256" key="1">
    <source>
        <dbReference type="ARBA" id="ARBA00004123"/>
    </source>
</evidence>
<dbReference type="HOGENOM" id="CLU_073125_1_0_1"/>
<keyword evidence="6" id="KW-0539">Nucleus</keyword>
<dbReference type="InterPro" id="IPR000415">
    <property type="entry name" value="Nitroreductase-like"/>
</dbReference>
<dbReference type="GO" id="GO:0005634">
    <property type="term" value="C:nucleus"/>
    <property type="evidence" value="ECO:0007669"/>
    <property type="project" value="UniProtKB-SubCell"/>
</dbReference>
<evidence type="ECO:0000259" key="7">
    <source>
        <dbReference type="Pfam" id="PF00881"/>
    </source>
</evidence>
<dbReference type="GO" id="GO:0016491">
    <property type="term" value="F:oxidoreductase activity"/>
    <property type="evidence" value="ECO:0007669"/>
    <property type="project" value="UniProtKB-KW"/>
</dbReference>
<proteinExistence type="inferred from homology"/>
<dbReference type="PANTHER" id="PTHR43035:SF1">
    <property type="entry name" value="FATTY ACID REPRESSION MUTANT PROTEIN 2-RELATED"/>
    <property type="match status" value="1"/>
</dbReference>
<dbReference type="FunFam" id="3.40.109.10:FF:000001">
    <property type="entry name" value="Nitroreductase family"/>
    <property type="match status" value="1"/>
</dbReference>
<keyword evidence="4" id="KW-0963">Cytoplasm</keyword>
<dbReference type="Gene3D" id="3.40.109.10">
    <property type="entry name" value="NADH Oxidase"/>
    <property type="match status" value="1"/>
</dbReference>
<dbReference type="InParanoid" id="A0A0D2A8B8"/>
<dbReference type="CDD" id="cd02140">
    <property type="entry name" value="Frm2-like"/>
    <property type="match status" value="1"/>
</dbReference>
<evidence type="ECO:0000256" key="2">
    <source>
        <dbReference type="ARBA" id="ARBA00004496"/>
    </source>
</evidence>
<accession>A0A0D2A8B8</accession>
<dbReference type="Proteomes" id="UP000053259">
    <property type="component" value="Unassembled WGS sequence"/>
</dbReference>
<dbReference type="GO" id="GO:0034599">
    <property type="term" value="P:cellular response to oxidative stress"/>
    <property type="evidence" value="ECO:0007669"/>
    <property type="project" value="InterPro"/>
</dbReference>
<sequence>MATKVSLWDAMALRRSRYALVPQSPTSDERIIKIVQHAVTQCPSPFNVQSARAIILLRGEHEKFWTLAEDSAVKTWPLPAYQALKSKLAEYKSGYGTVLWFEDQDSISAVEKQLGPARWDLVKEKMPQWSEHSSGMHQYAVWTALSAEGFGCNLQHYNPIVDEGVREQWKVPSSWALKAQLVFGKPVGPPREKTVIPPEDRVFIYKS</sequence>
<dbReference type="InterPro" id="IPR033877">
    <property type="entry name" value="Frm2/Hbn1"/>
</dbReference>
<dbReference type="Pfam" id="PF00881">
    <property type="entry name" value="Nitroreductase"/>
    <property type="match status" value="1"/>
</dbReference>
<keyword evidence="9" id="KW-1185">Reference proteome</keyword>
<dbReference type="SUPFAM" id="SSF55469">
    <property type="entry name" value="FMN-dependent nitroreductase-like"/>
    <property type="match status" value="1"/>
</dbReference>
<dbReference type="OrthoDB" id="2138173at2759"/>
<name>A0A0D2A8B8_9PEZI</name>
<dbReference type="VEuPathDB" id="FungiDB:PV09_05897"/>
<dbReference type="GeneID" id="27313870"/>
<protein>
    <recommendedName>
        <fullName evidence="7">Nitroreductase domain-containing protein</fullName>
    </recommendedName>
</protein>
<keyword evidence="5" id="KW-0560">Oxidoreductase</keyword>
<dbReference type="InterPro" id="IPR029479">
    <property type="entry name" value="Nitroreductase"/>
</dbReference>
<reference evidence="8 9" key="1">
    <citation type="submission" date="2015-01" db="EMBL/GenBank/DDBJ databases">
        <title>The Genome Sequence of Ochroconis gallopava CBS43764.</title>
        <authorList>
            <consortium name="The Broad Institute Genomics Platform"/>
            <person name="Cuomo C."/>
            <person name="de Hoog S."/>
            <person name="Gorbushina A."/>
            <person name="Stielow B."/>
            <person name="Teixiera M."/>
            <person name="Abouelleil A."/>
            <person name="Chapman S.B."/>
            <person name="Priest M."/>
            <person name="Young S.K."/>
            <person name="Wortman J."/>
            <person name="Nusbaum C."/>
            <person name="Birren B."/>
        </authorList>
    </citation>
    <scope>NUCLEOTIDE SEQUENCE [LARGE SCALE GENOMIC DNA]</scope>
    <source>
        <strain evidence="8 9">CBS 43764</strain>
    </source>
</reference>
<dbReference type="RefSeq" id="XP_016212709.1">
    <property type="nucleotide sequence ID" value="XM_016359460.1"/>
</dbReference>
<dbReference type="STRING" id="253628.A0A0D2A8B8"/>
<dbReference type="PANTHER" id="PTHR43035">
    <property type="entry name" value="FATTY ACID REPRESSION MUTANT PROTEIN 2-RELATED"/>
    <property type="match status" value="1"/>
</dbReference>
<organism evidence="8 9">
    <name type="scientific">Verruconis gallopava</name>
    <dbReference type="NCBI Taxonomy" id="253628"/>
    <lineage>
        <taxon>Eukaryota</taxon>
        <taxon>Fungi</taxon>
        <taxon>Dikarya</taxon>
        <taxon>Ascomycota</taxon>
        <taxon>Pezizomycotina</taxon>
        <taxon>Dothideomycetes</taxon>
        <taxon>Pleosporomycetidae</taxon>
        <taxon>Venturiales</taxon>
        <taxon>Sympoventuriaceae</taxon>
        <taxon>Verruconis</taxon>
    </lineage>
</organism>
<dbReference type="AlphaFoldDB" id="A0A0D2A8B8"/>